<protein>
    <submittedName>
        <fullName evidence="2">Jg1503 protein</fullName>
    </submittedName>
</protein>
<dbReference type="AlphaFoldDB" id="A0A8S4QMA7"/>
<evidence type="ECO:0000256" key="1">
    <source>
        <dbReference type="SAM" id="MobiDB-lite"/>
    </source>
</evidence>
<feature type="non-terminal residue" evidence="2">
    <location>
        <position position="53"/>
    </location>
</feature>
<organism evidence="2 3">
    <name type="scientific">Pararge aegeria aegeria</name>
    <dbReference type="NCBI Taxonomy" id="348720"/>
    <lineage>
        <taxon>Eukaryota</taxon>
        <taxon>Metazoa</taxon>
        <taxon>Ecdysozoa</taxon>
        <taxon>Arthropoda</taxon>
        <taxon>Hexapoda</taxon>
        <taxon>Insecta</taxon>
        <taxon>Pterygota</taxon>
        <taxon>Neoptera</taxon>
        <taxon>Endopterygota</taxon>
        <taxon>Lepidoptera</taxon>
        <taxon>Glossata</taxon>
        <taxon>Ditrysia</taxon>
        <taxon>Papilionoidea</taxon>
        <taxon>Nymphalidae</taxon>
        <taxon>Satyrinae</taxon>
        <taxon>Satyrini</taxon>
        <taxon>Parargina</taxon>
        <taxon>Pararge</taxon>
    </lineage>
</organism>
<gene>
    <name evidence="2" type="primary">jg1503</name>
    <name evidence="2" type="ORF">PAEG_LOCUS3851</name>
</gene>
<feature type="compositionally biased region" description="Basic residues" evidence="1">
    <location>
        <begin position="1"/>
        <end position="10"/>
    </location>
</feature>
<feature type="compositionally biased region" description="Basic and acidic residues" evidence="1">
    <location>
        <begin position="11"/>
        <end position="22"/>
    </location>
</feature>
<feature type="region of interest" description="Disordered" evidence="1">
    <location>
        <begin position="1"/>
        <end position="53"/>
    </location>
</feature>
<keyword evidence="3" id="KW-1185">Reference proteome</keyword>
<sequence length="53" mass="5873">RPKTKRKRVRPRDPVRRTEAPHTYKGAPAAGSSLEDSPMLSADERASGRPVCE</sequence>
<evidence type="ECO:0000313" key="2">
    <source>
        <dbReference type="EMBL" id="CAH2215765.1"/>
    </source>
</evidence>
<proteinExistence type="predicted"/>
<reference evidence="2" key="1">
    <citation type="submission" date="2022-03" db="EMBL/GenBank/DDBJ databases">
        <authorList>
            <person name="Lindestad O."/>
        </authorList>
    </citation>
    <scope>NUCLEOTIDE SEQUENCE</scope>
</reference>
<comment type="caution">
    <text evidence="2">The sequence shown here is derived from an EMBL/GenBank/DDBJ whole genome shotgun (WGS) entry which is preliminary data.</text>
</comment>
<evidence type="ECO:0000313" key="3">
    <source>
        <dbReference type="Proteomes" id="UP000838756"/>
    </source>
</evidence>
<dbReference type="Proteomes" id="UP000838756">
    <property type="component" value="Unassembled WGS sequence"/>
</dbReference>
<accession>A0A8S4QMA7</accession>
<name>A0A8S4QMA7_9NEOP</name>
<feature type="compositionally biased region" description="Basic and acidic residues" evidence="1">
    <location>
        <begin position="42"/>
        <end position="53"/>
    </location>
</feature>
<dbReference type="EMBL" id="CAKXAJ010012724">
    <property type="protein sequence ID" value="CAH2215765.1"/>
    <property type="molecule type" value="Genomic_DNA"/>
</dbReference>